<dbReference type="SUPFAM" id="SSF53795">
    <property type="entry name" value="PEP carboxykinase-like"/>
    <property type="match status" value="1"/>
</dbReference>
<gene>
    <name evidence="1" type="ORF">GM536_12555</name>
</gene>
<protein>
    <submittedName>
        <fullName evidence="1">AAA family ATPase</fullName>
    </submittedName>
</protein>
<evidence type="ECO:0000313" key="2">
    <source>
        <dbReference type="Proteomes" id="UP000437160"/>
    </source>
</evidence>
<dbReference type="Gene3D" id="3.40.50.300">
    <property type="entry name" value="P-loop containing nucleotide triphosphate hydrolases"/>
    <property type="match status" value="1"/>
</dbReference>
<dbReference type="EMBL" id="WNIA01000378">
    <property type="protein sequence ID" value="MTV99848.1"/>
    <property type="molecule type" value="Genomic_DNA"/>
</dbReference>
<accession>A0A6I3UYT6</accession>
<name>A0A6I3UYT6_STREE</name>
<comment type="caution">
    <text evidence="1">The sequence shown here is derived from an EMBL/GenBank/DDBJ whole genome shotgun (WGS) entry which is preliminary data.</text>
</comment>
<dbReference type="InterPro" id="IPR027417">
    <property type="entry name" value="P-loop_NTPase"/>
</dbReference>
<feature type="non-terminal residue" evidence="1">
    <location>
        <position position="103"/>
    </location>
</feature>
<organism evidence="1 2">
    <name type="scientific">Streptococcus pneumoniae</name>
    <dbReference type="NCBI Taxonomy" id="1313"/>
    <lineage>
        <taxon>Bacteria</taxon>
        <taxon>Bacillati</taxon>
        <taxon>Bacillota</taxon>
        <taxon>Bacilli</taxon>
        <taxon>Lactobacillales</taxon>
        <taxon>Streptococcaceae</taxon>
        <taxon>Streptococcus</taxon>
    </lineage>
</organism>
<sequence>MFEKIKGINIKSGIFEDETKLELFEGNFEGTNPVQNDRASLLFGRNGSGKSTIARGINQLKNGEIGTDRVSFIDKNNNNIVLSDTERKSIFVFNEHYVDQKVK</sequence>
<reference evidence="1 2" key="1">
    <citation type="submission" date="2019-11" db="EMBL/GenBank/DDBJ databases">
        <title>Growth characteristics of pneumococcus vary with the chemical composition of the capsule and with environmental conditions.</title>
        <authorList>
            <person name="Tothpal A."/>
            <person name="Desobry K."/>
            <person name="Joshi S."/>
            <person name="Wyllie A.L."/>
            <person name="Weinberger D.M."/>
        </authorList>
    </citation>
    <scope>NUCLEOTIDE SEQUENCE [LARGE SCALE GENOMIC DNA]</scope>
    <source>
        <strain evidence="2">pnumococcus19F</strain>
    </source>
</reference>
<dbReference type="AlphaFoldDB" id="A0A6I3UYT6"/>
<evidence type="ECO:0000313" key="1">
    <source>
        <dbReference type="EMBL" id="MTV99848.1"/>
    </source>
</evidence>
<dbReference type="Proteomes" id="UP000437160">
    <property type="component" value="Unassembled WGS sequence"/>
</dbReference>
<proteinExistence type="predicted"/>